<evidence type="ECO:0000313" key="5">
    <source>
        <dbReference type="Proteomes" id="UP001386955"/>
    </source>
</evidence>
<evidence type="ECO:0000256" key="3">
    <source>
        <dbReference type="SAM" id="MobiDB-lite"/>
    </source>
</evidence>
<evidence type="ECO:0000256" key="2">
    <source>
        <dbReference type="ARBA" id="ARBA00023157"/>
    </source>
</evidence>
<feature type="region of interest" description="Disordered" evidence="3">
    <location>
        <begin position="1"/>
        <end position="23"/>
    </location>
</feature>
<organism evidence="4 5">
    <name type="scientific">Psophocarpus tetragonolobus</name>
    <name type="common">Winged bean</name>
    <name type="synonym">Dolichos tetragonolobus</name>
    <dbReference type="NCBI Taxonomy" id="3891"/>
    <lineage>
        <taxon>Eukaryota</taxon>
        <taxon>Viridiplantae</taxon>
        <taxon>Streptophyta</taxon>
        <taxon>Embryophyta</taxon>
        <taxon>Tracheophyta</taxon>
        <taxon>Spermatophyta</taxon>
        <taxon>Magnoliopsida</taxon>
        <taxon>eudicotyledons</taxon>
        <taxon>Gunneridae</taxon>
        <taxon>Pentapetalae</taxon>
        <taxon>rosids</taxon>
        <taxon>fabids</taxon>
        <taxon>Fabales</taxon>
        <taxon>Fabaceae</taxon>
        <taxon>Papilionoideae</taxon>
        <taxon>50 kb inversion clade</taxon>
        <taxon>NPAAA clade</taxon>
        <taxon>indigoferoid/millettioid clade</taxon>
        <taxon>Phaseoleae</taxon>
        <taxon>Psophocarpus</taxon>
    </lineage>
</organism>
<evidence type="ECO:0000256" key="1">
    <source>
        <dbReference type="ARBA" id="ARBA00022729"/>
    </source>
</evidence>
<evidence type="ECO:0008006" key="6">
    <source>
        <dbReference type="Google" id="ProtNLM"/>
    </source>
</evidence>
<name>A0AAN9XDX9_PSOTE</name>
<keyword evidence="5" id="KW-1185">Reference proteome</keyword>
<dbReference type="Proteomes" id="UP001386955">
    <property type="component" value="Unassembled WGS sequence"/>
</dbReference>
<comment type="caution">
    <text evidence="4">The sequence shown here is derived from an EMBL/GenBank/DDBJ whole genome shotgun (WGS) entry which is preliminary data.</text>
</comment>
<proteinExistence type="predicted"/>
<keyword evidence="2" id="KW-1015">Disulfide bond</keyword>
<sequence length="123" mass="13407">MCAGTSVERNNKMEVGESIVPNGDGACWDSPSGQFAFDPTDTLLGGQSLPNAHQLVSTSSQNSHSSGRYRLKMQGDGNLVLYPVNTTDTDSDAYWASDTSMVGWKAHLFLFSTRRQLPCRLSM</sequence>
<dbReference type="SUPFAM" id="SSF51110">
    <property type="entry name" value="alpha-D-mannose-specific plant lectins"/>
    <property type="match status" value="1"/>
</dbReference>
<dbReference type="Gene3D" id="2.90.10.10">
    <property type="entry name" value="Bulb-type lectin domain"/>
    <property type="match status" value="1"/>
</dbReference>
<dbReference type="AlphaFoldDB" id="A0AAN9XDX9"/>
<dbReference type="EMBL" id="JAYMYS010000006">
    <property type="protein sequence ID" value="KAK7388692.1"/>
    <property type="molecule type" value="Genomic_DNA"/>
</dbReference>
<dbReference type="InterPro" id="IPR036426">
    <property type="entry name" value="Bulb-type_lectin_dom_sf"/>
</dbReference>
<gene>
    <name evidence="4" type="ORF">VNO78_23519</name>
</gene>
<evidence type="ECO:0000313" key="4">
    <source>
        <dbReference type="EMBL" id="KAK7388692.1"/>
    </source>
</evidence>
<keyword evidence="1" id="KW-0732">Signal</keyword>
<reference evidence="4 5" key="1">
    <citation type="submission" date="2024-01" db="EMBL/GenBank/DDBJ databases">
        <title>The genomes of 5 underutilized Papilionoideae crops provide insights into root nodulation and disease resistanc.</title>
        <authorList>
            <person name="Jiang F."/>
        </authorList>
    </citation>
    <scope>NUCLEOTIDE SEQUENCE [LARGE SCALE GENOMIC DNA]</scope>
    <source>
        <strain evidence="4">DUOXIRENSHENG_FW03</strain>
        <tissue evidence="4">Leaves</tissue>
    </source>
</reference>
<accession>A0AAN9XDX9</accession>
<protein>
    <recommendedName>
        <fullName evidence="6">Bulb-type lectin domain-containing protein</fullName>
    </recommendedName>
</protein>